<reference evidence="1" key="1">
    <citation type="submission" date="2016-09" db="EMBL/GenBank/DDBJ databases">
        <authorList>
            <person name="Capua I."/>
            <person name="De Benedictis P."/>
            <person name="Joannis T."/>
            <person name="Lombin L.H."/>
            <person name="Cattoli G."/>
        </authorList>
    </citation>
    <scope>NUCLEOTIDE SEQUENCE</scope>
    <source>
        <strain evidence="1">B9</strain>
    </source>
</reference>
<sequence length="86" mass="9259">MSELSTVEAILAAVLDEVVSAFPDDTVKNVQNLLDHGEPGIALETLCTQLVEYRLEVSPEIKSRLRAAADLMGMSITDLDGPSCQL</sequence>
<proteinExistence type="predicted"/>
<dbReference type="NCBIfam" id="NF033691">
    <property type="entry name" value="immunity_MafI"/>
    <property type="match status" value="1"/>
</dbReference>
<gene>
    <name evidence="1" type="ORF">CNECB9_2710005</name>
</gene>
<dbReference type="InterPro" id="IPR047880">
    <property type="entry name" value="MafI-like"/>
</dbReference>
<dbReference type="RefSeq" id="WP_340525180.1">
    <property type="nucleotide sequence ID" value="NZ_FMSH01000192.1"/>
</dbReference>
<evidence type="ECO:0008006" key="2">
    <source>
        <dbReference type="Google" id="ProtNLM"/>
    </source>
</evidence>
<dbReference type="EMBL" id="FMSH01000192">
    <property type="protein sequence ID" value="SCU76054.1"/>
    <property type="molecule type" value="Genomic_DNA"/>
</dbReference>
<organism evidence="1">
    <name type="scientific">Cupriavidus necator</name>
    <name type="common">Alcaligenes eutrophus</name>
    <name type="synonym">Ralstonia eutropha</name>
    <dbReference type="NCBI Taxonomy" id="106590"/>
    <lineage>
        <taxon>Bacteria</taxon>
        <taxon>Pseudomonadati</taxon>
        <taxon>Pseudomonadota</taxon>
        <taxon>Betaproteobacteria</taxon>
        <taxon>Burkholderiales</taxon>
        <taxon>Burkholderiaceae</taxon>
        <taxon>Cupriavidus</taxon>
    </lineage>
</organism>
<name>A0A1K0ISZ0_CUPNE</name>
<accession>A0A1K0ISZ0</accession>
<protein>
    <recommendedName>
        <fullName evidence="2">MafI family immunity protein</fullName>
    </recommendedName>
</protein>
<dbReference type="AlphaFoldDB" id="A0A1K0ISZ0"/>
<evidence type="ECO:0000313" key="1">
    <source>
        <dbReference type="EMBL" id="SCU76054.1"/>
    </source>
</evidence>